<evidence type="ECO:0000259" key="5">
    <source>
        <dbReference type="SMART" id="SM00822"/>
    </source>
</evidence>
<feature type="transmembrane region" description="Helical" evidence="4">
    <location>
        <begin position="311"/>
        <end position="331"/>
    </location>
</feature>
<evidence type="ECO:0000256" key="2">
    <source>
        <dbReference type="ARBA" id="ARBA00023002"/>
    </source>
</evidence>
<dbReference type="InterPro" id="IPR036291">
    <property type="entry name" value="NAD(P)-bd_dom_sf"/>
</dbReference>
<comment type="similarity">
    <text evidence="1 3">Belongs to the short-chain dehydrogenases/reductases (SDR) family.</text>
</comment>
<dbReference type="InterPro" id="IPR057326">
    <property type="entry name" value="KR_dom"/>
</dbReference>
<evidence type="ECO:0000256" key="4">
    <source>
        <dbReference type="SAM" id="Phobius"/>
    </source>
</evidence>
<keyword evidence="4" id="KW-0472">Membrane</keyword>
<gene>
    <name evidence="6" type="ORF">SAMN06295970_1442</name>
</gene>
<keyword evidence="7" id="KW-1185">Reference proteome</keyword>
<evidence type="ECO:0000256" key="1">
    <source>
        <dbReference type="ARBA" id="ARBA00006484"/>
    </source>
</evidence>
<protein>
    <submittedName>
        <fullName evidence="6">NADP-dependent 3-hydroxy acid dehydrogenase YdfG</fullName>
    </submittedName>
</protein>
<evidence type="ECO:0000313" key="6">
    <source>
        <dbReference type="EMBL" id="SMP81421.1"/>
    </source>
</evidence>
<dbReference type="RefSeq" id="WP_283445650.1">
    <property type="nucleotide sequence ID" value="NZ_FXUL01000044.1"/>
</dbReference>
<dbReference type="InterPro" id="IPR020904">
    <property type="entry name" value="Sc_DH/Rdtase_CS"/>
</dbReference>
<feature type="domain" description="Ketoreductase" evidence="5">
    <location>
        <begin position="7"/>
        <end position="179"/>
    </location>
</feature>
<keyword evidence="4" id="KW-1133">Transmembrane helix</keyword>
<dbReference type="Proteomes" id="UP001158049">
    <property type="component" value="Unassembled WGS sequence"/>
</dbReference>
<organism evidence="6 7">
    <name type="scientific">Noviherbaspirillum suwonense</name>
    <dbReference type="NCBI Taxonomy" id="1224511"/>
    <lineage>
        <taxon>Bacteria</taxon>
        <taxon>Pseudomonadati</taxon>
        <taxon>Pseudomonadota</taxon>
        <taxon>Betaproteobacteria</taxon>
        <taxon>Burkholderiales</taxon>
        <taxon>Oxalobacteraceae</taxon>
        <taxon>Noviherbaspirillum</taxon>
    </lineage>
</organism>
<keyword evidence="4" id="KW-0812">Transmembrane</keyword>
<dbReference type="Pfam" id="PF00106">
    <property type="entry name" value="adh_short"/>
    <property type="match status" value="1"/>
</dbReference>
<proteinExistence type="inferred from homology"/>
<reference evidence="6 7" key="1">
    <citation type="submission" date="2017-05" db="EMBL/GenBank/DDBJ databases">
        <authorList>
            <person name="Varghese N."/>
            <person name="Submissions S."/>
        </authorList>
    </citation>
    <scope>NUCLEOTIDE SEQUENCE [LARGE SCALE GENOMIC DNA]</scope>
    <source>
        <strain evidence="6 7">DSM 26001</strain>
    </source>
</reference>
<dbReference type="PANTHER" id="PTHR44196:SF1">
    <property type="entry name" value="DEHYDROGENASE_REDUCTASE SDR FAMILY MEMBER 7B"/>
    <property type="match status" value="1"/>
</dbReference>
<dbReference type="CDD" id="cd05360">
    <property type="entry name" value="SDR_c3"/>
    <property type="match status" value="1"/>
</dbReference>
<accession>A0ABY1QV94</accession>
<keyword evidence="2" id="KW-0560">Oxidoreductase</keyword>
<dbReference type="Gene3D" id="3.40.50.720">
    <property type="entry name" value="NAD(P)-binding Rossmann-like Domain"/>
    <property type="match status" value="1"/>
</dbReference>
<dbReference type="SMART" id="SM00822">
    <property type="entry name" value="PKS_KR"/>
    <property type="match status" value="1"/>
</dbReference>
<sequence length="332" mass="36648">MPTAQHKVVVITGASAGVGRAVAREFARHGAWIGLLSRNRETLERAKEEVEELGGRALVLVADVADADAIERAAEYVETEFGPIDIWINNAMASMISPAIDMTAEEFSRVTAVTYLGYVHGTLAALRRMTPRDNGTIVQVGSALAYRGIPLQSAYCGAKHAIKGFTESLRCELIHKNRNIRLNMVHLPAVNTPQFEWIRSRMPNQPQPVPPIYQPEGIARAIYWSAHNDRRESLVGITTVGAVWANKFIPGLIDRYLARTGYQSQQTDEPVRQDRPDNLMHPVQKDFGAHGRFDRGAVQVSLQAWLDRHRVALLTGVALLVFAGAAVFLLLA</sequence>
<dbReference type="PRINTS" id="PR00080">
    <property type="entry name" value="SDRFAMILY"/>
</dbReference>
<name>A0ABY1QV94_9BURK</name>
<evidence type="ECO:0000313" key="7">
    <source>
        <dbReference type="Proteomes" id="UP001158049"/>
    </source>
</evidence>
<dbReference type="PROSITE" id="PS00061">
    <property type="entry name" value="ADH_SHORT"/>
    <property type="match status" value="1"/>
</dbReference>
<comment type="caution">
    <text evidence="6">The sequence shown here is derived from an EMBL/GenBank/DDBJ whole genome shotgun (WGS) entry which is preliminary data.</text>
</comment>
<dbReference type="InterPro" id="IPR002347">
    <property type="entry name" value="SDR_fam"/>
</dbReference>
<dbReference type="PRINTS" id="PR00081">
    <property type="entry name" value="GDHRDH"/>
</dbReference>
<evidence type="ECO:0000256" key="3">
    <source>
        <dbReference type="RuleBase" id="RU000363"/>
    </source>
</evidence>
<dbReference type="PANTHER" id="PTHR44196">
    <property type="entry name" value="DEHYDROGENASE/REDUCTASE SDR FAMILY MEMBER 7B"/>
    <property type="match status" value="1"/>
</dbReference>
<dbReference type="EMBL" id="FXUL01000044">
    <property type="protein sequence ID" value="SMP81421.1"/>
    <property type="molecule type" value="Genomic_DNA"/>
</dbReference>
<dbReference type="SUPFAM" id="SSF51735">
    <property type="entry name" value="NAD(P)-binding Rossmann-fold domains"/>
    <property type="match status" value="1"/>
</dbReference>
<dbReference type="NCBIfam" id="NF005495">
    <property type="entry name" value="PRK07109.1"/>
    <property type="match status" value="1"/>
</dbReference>